<dbReference type="Proteomes" id="UP000253664">
    <property type="component" value="Unassembled WGS sequence"/>
</dbReference>
<dbReference type="AlphaFoldDB" id="A0A367LLJ5"/>
<keyword evidence="5" id="KW-1185">Reference proteome</keyword>
<dbReference type="PANTHER" id="PTHR36575">
    <property type="entry name" value="BINDING PROTEIN, PUTATIVE (AFU_ORTHOLOGUE AFUA_1G14430)-RELATED"/>
    <property type="match status" value="1"/>
</dbReference>
<dbReference type="PANTHER" id="PTHR36575:SF2">
    <property type="entry name" value="CHITIN-BINDING TYPE-4 DOMAIN-CONTAINING PROTEIN-RELATED"/>
    <property type="match status" value="1"/>
</dbReference>
<keyword evidence="3" id="KW-0732">Signal</keyword>
<sequence>MKYTLIAIAAFAASVAGHGNVTSPAPRGTGPKMVETCGQAAVDAVDADPTIPLESVKPNNAACNLFLCRGATFDDNKDKVQRFSANQVVDFKVGLPIPHEGPANVSIVNTADNKAIGEPLISFDSYADEKLAQLPPNNTAFSVTMPRLAEGQCTQPGACVLQWFWFGTGAKQTYESCVDFVMKEERAAADGR</sequence>
<dbReference type="Gene3D" id="2.70.50.70">
    <property type="match status" value="1"/>
</dbReference>
<evidence type="ECO:0000313" key="5">
    <source>
        <dbReference type="Proteomes" id="UP000253664"/>
    </source>
</evidence>
<evidence type="ECO:0000256" key="1">
    <source>
        <dbReference type="ARBA" id="ARBA00001973"/>
    </source>
</evidence>
<name>A0A367LLJ5_9HYPO</name>
<keyword evidence="2" id="KW-0186">Copper</keyword>
<proteinExistence type="predicted"/>
<feature type="chain" id="PRO_5016588464" evidence="3">
    <location>
        <begin position="18"/>
        <end position="192"/>
    </location>
</feature>
<comment type="caution">
    <text evidence="4">The sequence shown here is derived from an EMBL/GenBank/DDBJ whole genome shotgun (WGS) entry which is preliminary data.</text>
</comment>
<accession>A0A367LLJ5</accession>
<comment type="cofactor">
    <cofactor evidence="1">
        <name>Cu(2+)</name>
        <dbReference type="ChEBI" id="CHEBI:29036"/>
    </cofactor>
</comment>
<protein>
    <submittedName>
        <fullName evidence="4">Uncharacterized protein</fullName>
    </submittedName>
</protein>
<dbReference type="EMBL" id="LKCN02000003">
    <property type="protein sequence ID" value="RCI15257.1"/>
    <property type="molecule type" value="Genomic_DNA"/>
</dbReference>
<dbReference type="OrthoDB" id="120613at2759"/>
<organism evidence="4 5">
    <name type="scientific">Ophiocordyceps polyrhachis-furcata BCC 54312</name>
    <dbReference type="NCBI Taxonomy" id="1330021"/>
    <lineage>
        <taxon>Eukaryota</taxon>
        <taxon>Fungi</taxon>
        <taxon>Dikarya</taxon>
        <taxon>Ascomycota</taxon>
        <taxon>Pezizomycotina</taxon>
        <taxon>Sordariomycetes</taxon>
        <taxon>Hypocreomycetidae</taxon>
        <taxon>Hypocreales</taxon>
        <taxon>Ophiocordycipitaceae</taxon>
        <taxon>Ophiocordyceps</taxon>
    </lineage>
</organism>
<evidence type="ECO:0000313" key="4">
    <source>
        <dbReference type="EMBL" id="RCI15257.1"/>
    </source>
</evidence>
<gene>
    <name evidence="4" type="ORF">L249_6690</name>
</gene>
<evidence type="ECO:0000256" key="3">
    <source>
        <dbReference type="SAM" id="SignalP"/>
    </source>
</evidence>
<evidence type="ECO:0000256" key="2">
    <source>
        <dbReference type="ARBA" id="ARBA00023008"/>
    </source>
</evidence>
<dbReference type="InterPro" id="IPR052282">
    <property type="entry name" value="Starch-active_LPMO"/>
</dbReference>
<reference evidence="4 5" key="1">
    <citation type="journal article" date="2015" name="BMC Genomics">
        <title>Insights from the genome of Ophiocordyceps polyrhachis-furcata to pathogenicity and host specificity in insect fungi.</title>
        <authorList>
            <person name="Wichadakul D."/>
            <person name="Kobmoo N."/>
            <person name="Ingsriswang S."/>
            <person name="Tangphatsornruang S."/>
            <person name="Chantasingh D."/>
            <person name="Luangsa-ard J.J."/>
            <person name="Eurwilaichitr L."/>
        </authorList>
    </citation>
    <scope>NUCLEOTIDE SEQUENCE [LARGE SCALE GENOMIC DNA]</scope>
    <source>
        <strain evidence="4 5">BCC 54312</strain>
    </source>
</reference>
<feature type="signal peptide" evidence="3">
    <location>
        <begin position="1"/>
        <end position="17"/>
    </location>
</feature>